<evidence type="ECO:0000313" key="1">
    <source>
        <dbReference type="EMBL" id="MEQ2293480.1"/>
    </source>
</evidence>
<keyword evidence="2" id="KW-1185">Reference proteome</keyword>
<name>A0ABV0YJ38_9TELE</name>
<sequence>MSITKPYKHHVYWAQKIPSVTTRRPRTWSGEMSVPKARSSSSVTEGHLSVWLRLDFSFLSIPPPVFLSRLLLSIALSASFCSLPTAACDVLFREPFISPTEAIKERFLLYFRDFTN</sequence>
<gene>
    <name evidence="1" type="ORF">AMECASPLE_033906</name>
</gene>
<proteinExistence type="predicted"/>
<organism evidence="1 2">
    <name type="scientific">Ameca splendens</name>
    <dbReference type="NCBI Taxonomy" id="208324"/>
    <lineage>
        <taxon>Eukaryota</taxon>
        <taxon>Metazoa</taxon>
        <taxon>Chordata</taxon>
        <taxon>Craniata</taxon>
        <taxon>Vertebrata</taxon>
        <taxon>Euteleostomi</taxon>
        <taxon>Actinopterygii</taxon>
        <taxon>Neopterygii</taxon>
        <taxon>Teleostei</taxon>
        <taxon>Neoteleostei</taxon>
        <taxon>Acanthomorphata</taxon>
        <taxon>Ovalentaria</taxon>
        <taxon>Atherinomorphae</taxon>
        <taxon>Cyprinodontiformes</taxon>
        <taxon>Goodeidae</taxon>
        <taxon>Ameca</taxon>
    </lineage>
</organism>
<accession>A0ABV0YJ38</accession>
<protein>
    <submittedName>
        <fullName evidence="1">Uncharacterized protein</fullName>
    </submittedName>
</protein>
<dbReference type="Proteomes" id="UP001469553">
    <property type="component" value="Unassembled WGS sequence"/>
</dbReference>
<comment type="caution">
    <text evidence="1">The sequence shown here is derived from an EMBL/GenBank/DDBJ whole genome shotgun (WGS) entry which is preliminary data.</text>
</comment>
<reference evidence="1 2" key="1">
    <citation type="submission" date="2021-06" db="EMBL/GenBank/DDBJ databases">
        <authorList>
            <person name="Palmer J.M."/>
        </authorList>
    </citation>
    <scope>NUCLEOTIDE SEQUENCE [LARGE SCALE GENOMIC DNA]</scope>
    <source>
        <strain evidence="1 2">AS_MEX2019</strain>
        <tissue evidence="1">Muscle</tissue>
    </source>
</reference>
<dbReference type="EMBL" id="JAHRIP010032909">
    <property type="protein sequence ID" value="MEQ2293480.1"/>
    <property type="molecule type" value="Genomic_DNA"/>
</dbReference>
<evidence type="ECO:0000313" key="2">
    <source>
        <dbReference type="Proteomes" id="UP001469553"/>
    </source>
</evidence>